<keyword evidence="2" id="KW-1133">Transmembrane helix</keyword>
<dbReference type="AlphaFoldDB" id="D2W1W7"/>
<feature type="compositionally biased region" description="Polar residues" evidence="1">
    <location>
        <begin position="46"/>
        <end position="60"/>
    </location>
</feature>
<dbReference type="GeneID" id="8856186"/>
<keyword evidence="2" id="KW-0472">Membrane</keyword>
<dbReference type="EMBL" id="GG738923">
    <property type="protein sequence ID" value="EFC36989.1"/>
    <property type="molecule type" value="Genomic_DNA"/>
</dbReference>
<name>D2W1W7_NAEGR</name>
<evidence type="ECO:0000256" key="1">
    <source>
        <dbReference type="SAM" id="MobiDB-lite"/>
    </source>
</evidence>
<feature type="compositionally biased region" description="Low complexity" evidence="1">
    <location>
        <begin position="61"/>
        <end position="79"/>
    </location>
</feature>
<protein>
    <submittedName>
        <fullName evidence="3">Uncharacterized protein</fullName>
    </submittedName>
</protein>
<feature type="region of interest" description="Disordered" evidence="1">
    <location>
        <begin position="253"/>
        <end position="274"/>
    </location>
</feature>
<proteinExistence type="predicted"/>
<evidence type="ECO:0000313" key="4">
    <source>
        <dbReference type="Proteomes" id="UP000006671"/>
    </source>
</evidence>
<feature type="compositionally biased region" description="Low complexity" evidence="1">
    <location>
        <begin position="16"/>
        <end position="44"/>
    </location>
</feature>
<dbReference type="Proteomes" id="UP000006671">
    <property type="component" value="Unassembled WGS sequence"/>
</dbReference>
<dbReference type="OMA" id="HEFEYDF"/>
<dbReference type="OrthoDB" id="10329488at2759"/>
<evidence type="ECO:0000256" key="2">
    <source>
        <dbReference type="SAM" id="Phobius"/>
    </source>
</evidence>
<organism evidence="4">
    <name type="scientific">Naegleria gruberi</name>
    <name type="common">Amoeba</name>
    <dbReference type="NCBI Taxonomy" id="5762"/>
    <lineage>
        <taxon>Eukaryota</taxon>
        <taxon>Discoba</taxon>
        <taxon>Heterolobosea</taxon>
        <taxon>Tetramitia</taxon>
        <taxon>Eutetramitia</taxon>
        <taxon>Vahlkampfiidae</taxon>
        <taxon>Naegleria</taxon>
    </lineage>
</organism>
<dbReference type="KEGG" id="ngr:NAEGRDRAFT_82048"/>
<keyword evidence="4" id="KW-1185">Reference proteome</keyword>
<sequence length="502" mass="55762">MAAQSFELDMEEPKQTTTNGTVTTSSSPSSSSSNNEASNVSESVTTKKNASSLDASLLSPTSANATVRTRRNNNTSTTSGKSSVFQLVKSKATTSSLATSNIASNNDTTSHTNSTTSNSNVFDENNGFEVVDNHRDLEKTLPKIDLNRNLDLFGQSNSTASSSGVINRKDNVDDSPIAKPAMEGKTKFANSKLGRLIRRFINHIRVWTSSPIIKYSLIILLVLSLIALLVMFVVPMFNSSSVNVPPIIRNEGTPQEGKIASPEVQKQEAPSSGPSLWERITSVFSRSQGGDSTASQTVVPPAELVLTLSPEKYRENFENYLSQSKPIVLKKYSNKWISSSTWKKEFTSNKEFIRKLNKMKKQLSKYIKRKGVSITLVNMDKLPSSVYRVPFTPNLKEHEFEYDFPISLDQFSTLKTVNSEIWFANPKKDQLIRVGRKENSNKFTVCMIADTSQYSQLVQLSSPSGEDTETEIKTNDCIYIPSGWSFNFNVKASTKFVTWVYE</sequence>
<dbReference type="InParanoid" id="D2W1W7"/>
<accession>D2W1W7</accession>
<feature type="compositionally biased region" description="Low complexity" evidence="1">
    <location>
        <begin position="95"/>
        <end position="120"/>
    </location>
</feature>
<dbReference type="VEuPathDB" id="AmoebaDB:NAEGRDRAFT_82048"/>
<reference evidence="3 4" key="1">
    <citation type="journal article" date="2010" name="Cell">
        <title>The genome of Naegleria gruberi illuminates early eukaryotic versatility.</title>
        <authorList>
            <person name="Fritz-Laylin L.K."/>
            <person name="Prochnik S.E."/>
            <person name="Ginger M.L."/>
            <person name="Dacks J.B."/>
            <person name="Carpenter M.L."/>
            <person name="Field M.C."/>
            <person name="Kuo A."/>
            <person name="Paredez A."/>
            <person name="Chapman J."/>
            <person name="Pham J."/>
            <person name="Shu S."/>
            <person name="Neupane R."/>
            <person name="Cipriano M."/>
            <person name="Mancuso J."/>
            <person name="Tu H."/>
            <person name="Salamov A."/>
            <person name="Lindquist E."/>
            <person name="Shapiro H."/>
            <person name="Lucas S."/>
            <person name="Grigoriev I.V."/>
            <person name="Cande W.Z."/>
            <person name="Fulton C."/>
            <person name="Rokhsar D.S."/>
            <person name="Dawson S.C."/>
        </authorList>
    </citation>
    <scope>NUCLEOTIDE SEQUENCE [LARGE SCALE GENOMIC DNA]</scope>
    <source>
        <strain evidence="3 4">NEG-M</strain>
    </source>
</reference>
<keyword evidence="2" id="KW-0812">Transmembrane</keyword>
<dbReference type="RefSeq" id="XP_002669733.1">
    <property type="nucleotide sequence ID" value="XM_002669687.1"/>
</dbReference>
<evidence type="ECO:0000313" key="3">
    <source>
        <dbReference type="EMBL" id="EFC36989.1"/>
    </source>
</evidence>
<feature type="region of interest" description="Disordered" evidence="1">
    <location>
        <begin position="95"/>
        <end position="121"/>
    </location>
</feature>
<gene>
    <name evidence="3" type="ORF">NAEGRDRAFT_82048</name>
</gene>
<feature type="transmembrane region" description="Helical" evidence="2">
    <location>
        <begin position="215"/>
        <end position="237"/>
    </location>
</feature>
<feature type="region of interest" description="Disordered" evidence="1">
    <location>
        <begin position="1"/>
        <end position="83"/>
    </location>
</feature>